<keyword evidence="3" id="KW-1133">Transmembrane helix</keyword>
<sequence length="144" mass="15705">MASHSCSFIIIPDASSECKRFTVSKSLIWGFLASAVLVIFLIGGVLYVMISEYRAMAMKAGQLDKLKKISVSQKNTIDRYEQDITQLSKHLAHIQQLNSRLMVLSGLDPAQNNDGKGIGGGDELESSSEEVNTGENGELLETEP</sequence>
<feature type="transmembrane region" description="Helical" evidence="3">
    <location>
        <begin position="27"/>
        <end position="50"/>
    </location>
</feature>
<feature type="region of interest" description="Disordered" evidence="2">
    <location>
        <begin position="112"/>
        <end position="144"/>
    </location>
</feature>
<evidence type="ECO:0000256" key="1">
    <source>
        <dbReference type="SAM" id="Coils"/>
    </source>
</evidence>
<reference evidence="4 5" key="1">
    <citation type="journal article" date="2015" name="PeerJ">
        <title>First genomic representation of candidate bacterial phylum KSB3 points to enhanced environmental sensing as a trigger of wastewater bulking.</title>
        <authorList>
            <person name="Sekiguchi Y."/>
            <person name="Ohashi A."/>
            <person name="Parks D.H."/>
            <person name="Yamauchi T."/>
            <person name="Tyson G.W."/>
            <person name="Hugenholtz P."/>
        </authorList>
    </citation>
    <scope>NUCLEOTIDE SEQUENCE [LARGE SCALE GENOMIC DNA]</scope>
</reference>
<evidence type="ECO:0000313" key="4">
    <source>
        <dbReference type="EMBL" id="GAK50746.1"/>
    </source>
</evidence>
<dbReference type="AlphaFoldDB" id="A0A0S6VT94"/>
<proteinExistence type="predicted"/>
<dbReference type="STRING" id="1499966.U14_01980"/>
<protein>
    <submittedName>
        <fullName evidence="4">Uncharacterized protein</fullName>
    </submittedName>
</protein>
<keyword evidence="5" id="KW-1185">Reference proteome</keyword>
<evidence type="ECO:0000256" key="2">
    <source>
        <dbReference type="SAM" id="MobiDB-lite"/>
    </source>
</evidence>
<gene>
    <name evidence="4" type="ORF">U14_01980</name>
</gene>
<keyword evidence="3" id="KW-0812">Transmembrane</keyword>
<evidence type="ECO:0000313" key="5">
    <source>
        <dbReference type="Proteomes" id="UP000030700"/>
    </source>
</evidence>
<keyword evidence="1" id="KW-0175">Coiled coil</keyword>
<accession>A0A0S6VT94</accession>
<organism evidence="4 5">
    <name type="scientific">Candidatus Moduliflexus flocculans</name>
    <dbReference type="NCBI Taxonomy" id="1499966"/>
    <lineage>
        <taxon>Bacteria</taxon>
        <taxon>Candidatus Moduliflexota</taxon>
        <taxon>Candidatus Moduliflexia</taxon>
        <taxon>Candidatus Moduliflexales</taxon>
        <taxon>Candidatus Moduliflexaceae</taxon>
    </lineage>
</organism>
<dbReference type="EMBL" id="DF820456">
    <property type="protein sequence ID" value="GAK50746.1"/>
    <property type="molecule type" value="Genomic_DNA"/>
</dbReference>
<feature type="coiled-coil region" evidence="1">
    <location>
        <begin position="63"/>
        <end position="97"/>
    </location>
</feature>
<keyword evidence="3" id="KW-0472">Membrane</keyword>
<dbReference type="Proteomes" id="UP000030700">
    <property type="component" value="Unassembled WGS sequence"/>
</dbReference>
<name>A0A0S6VT94_9BACT</name>
<dbReference type="HOGENOM" id="CLU_1851206_0_0_0"/>
<evidence type="ECO:0000256" key="3">
    <source>
        <dbReference type="SAM" id="Phobius"/>
    </source>
</evidence>